<evidence type="ECO:0000313" key="2">
    <source>
        <dbReference type="EMBL" id="EGD82487.1"/>
    </source>
</evidence>
<dbReference type="Proteomes" id="UP000007799">
    <property type="component" value="Unassembled WGS sequence"/>
</dbReference>
<dbReference type="PROSITE" id="PS50194">
    <property type="entry name" value="FILAMIN_REPEAT"/>
    <property type="match status" value="1"/>
</dbReference>
<dbReference type="InterPro" id="IPR013783">
    <property type="entry name" value="Ig-like_fold"/>
</dbReference>
<dbReference type="Pfam" id="PF00630">
    <property type="entry name" value="Filamin"/>
    <property type="match status" value="1"/>
</dbReference>
<accession>F2U4C1</accession>
<reference evidence="2" key="1">
    <citation type="submission" date="2009-08" db="EMBL/GenBank/DDBJ databases">
        <title>Annotation of Salpingoeca rosetta.</title>
        <authorList>
            <consortium name="The Broad Institute Genome Sequencing Platform"/>
            <person name="Russ C."/>
            <person name="Cuomo C."/>
            <person name="Burger G."/>
            <person name="Gray M.W."/>
            <person name="Holland P.W.H."/>
            <person name="King N."/>
            <person name="Lang F.B.F."/>
            <person name="Roger A.J."/>
            <person name="Ruiz-Trillo I."/>
            <person name="Young S.K."/>
            <person name="Zeng Q."/>
            <person name="Gargeya S."/>
            <person name="Alvarado L."/>
            <person name="Berlin A."/>
            <person name="Chapman S.B."/>
            <person name="Chen Z."/>
            <person name="Freedman E."/>
            <person name="Gellesch M."/>
            <person name="Goldberg J."/>
            <person name="Griggs A."/>
            <person name="Gujja S."/>
            <person name="Heilman E."/>
            <person name="Heiman D."/>
            <person name="Howarth C."/>
            <person name="Mehta T."/>
            <person name="Neiman D."/>
            <person name="Pearson M."/>
            <person name="Roberts A."/>
            <person name="Saif S."/>
            <person name="Shea T."/>
            <person name="Shenoy N."/>
            <person name="Sisk P."/>
            <person name="Stolte C."/>
            <person name="Sykes S."/>
            <person name="White J."/>
            <person name="Yandava C."/>
            <person name="Haas B."/>
            <person name="Nusbaum C."/>
            <person name="Birren B."/>
        </authorList>
    </citation>
    <scope>NUCLEOTIDE SEQUENCE [LARGE SCALE GENOMIC DNA]</scope>
    <source>
        <strain evidence="2">ATCC 50818</strain>
    </source>
</reference>
<keyword evidence="3" id="KW-1185">Reference proteome</keyword>
<dbReference type="Gene3D" id="2.60.40.10">
    <property type="entry name" value="Immunoglobulins"/>
    <property type="match status" value="1"/>
</dbReference>
<evidence type="ECO:0000256" key="1">
    <source>
        <dbReference type="PROSITE-ProRule" id="PRU00087"/>
    </source>
</evidence>
<dbReference type="InParanoid" id="F2U4C1"/>
<dbReference type="KEGG" id="sre:PTSG_03136"/>
<dbReference type="GeneID" id="16076310"/>
<dbReference type="InterPro" id="IPR017868">
    <property type="entry name" value="Filamin/ABP280_repeat-like"/>
</dbReference>
<feature type="repeat" description="Filamin" evidence="1">
    <location>
        <begin position="74"/>
        <end position="165"/>
    </location>
</feature>
<protein>
    <submittedName>
        <fullName evidence="2">Uncharacterized protein</fullName>
    </submittedName>
</protein>
<dbReference type="AlphaFoldDB" id="F2U4C1"/>
<dbReference type="EMBL" id="GL832961">
    <property type="protein sequence ID" value="EGD82487.1"/>
    <property type="molecule type" value="Genomic_DNA"/>
</dbReference>
<dbReference type="SUPFAM" id="SSF81296">
    <property type="entry name" value="E set domains"/>
    <property type="match status" value="1"/>
</dbReference>
<evidence type="ECO:0000313" key="3">
    <source>
        <dbReference type="Proteomes" id="UP000007799"/>
    </source>
</evidence>
<proteinExistence type="predicted"/>
<dbReference type="InterPro" id="IPR014756">
    <property type="entry name" value="Ig_E-set"/>
</dbReference>
<sequence>MMMSSNNSVSDSGDGSAELLQLAVLPACLLAAEVAYVWYCATVRHAEPSEDTKEQLHTAHRKPQPYELTNLGYDFHINTPYSFGIRPTSSNSPHPNGSFYGGVALPDIHVSITHVDSQEPAEVYKVDVHDGSYIVSFMSGITGLHEIEARVNGHHIEDSPRLILLQ</sequence>
<name>F2U4C1_SALR5</name>
<organism evidence="3">
    <name type="scientific">Salpingoeca rosetta (strain ATCC 50818 / BSB-021)</name>
    <dbReference type="NCBI Taxonomy" id="946362"/>
    <lineage>
        <taxon>Eukaryota</taxon>
        <taxon>Choanoflagellata</taxon>
        <taxon>Craspedida</taxon>
        <taxon>Salpingoecidae</taxon>
        <taxon>Salpingoeca</taxon>
    </lineage>
</organism>
<gene>
    <name evidence="2" type="ORF">PTSG_03136</name>
</gene>
<dbReference type="RefSeq" id="XP_004995723.1">
    <property type="nucleotide sequence ID" value="XM_004995666.1"/>
</dbReference>